<name>A0A974HHZ0_XENLA</name>
<organism evidence="1 2">
    <name type="scientific">Xenopus laevis</name>
    <name type="common">African clawed frog</name>
    <dbReference type="NCBI Taxonomy" id="8355"/>
    <lineage>
        <taxon>Eukaryota</taxon>
        <taxon>Metazoa</taxon>
        <taxon>Chordata</taxon>
        <taxon>Craniata</taxon>
        <taxon>Vertebrata</taxon>
        <taxon>Euteleostomi</taxon>
        <taxon>Amphibia</taxon>
        <taxon>Batrachia</taxon>
        <taxon>Anura</taxon>
        <taxon>Pipoidea</taxon>
        <taxon>Pipidae</taxon>
        <taxon>Xenopodinae</taxon>
        <taxon>Xenopus</taxon>
        <taxon>Xenopus</taxon>
    </lineage>
</organism>
<dbReference type="AlphaFoldDB" id="A0A974HHZ0"/>
<gene>
    <name evidence="1" type="ORF">XELAEV_18029662mg</name>
</gene>
<sequence length="177" mass="20063">MVSPYIATWVLYCMFLKRLHCKNLIKLSQVSKGLAAQFKSLANPVLPLHVQQCPTYKREGTDIGLLTTILSTQTSVQNQNIYKWNFPSFPAIAHKISHCPMWLLLGVHFAYLEAKKDPKKSAYMCVYALGYSVKAYKASLNPIWSSFAKKMAQRSSKKNKATEEIFVSSPQPWQAIS</sequence>
<proteinExistence type="predicted"/>
<protein>
    <submittedName>
        <fullName evidence="1">Uncharacterized protein</fullName>
    </submittedName>
</protein>
<evidence type="ECO:0000313" key="1">
    <source>
        <dbReference type="EMBL" id="OCT78575.1"/>
    </source>
</evidence>
<reference evidence="2" key="1">
    <citation type="journal article" date="2016" name="Nature">
        <title>Genome evolution in the allotetraploid frog Xenopus laevis.</title>
        <authorList>
            <person name="Session A.M."/>
            <person name="Uno Y."/>
            <person name="Kwon T."/>
            <person name="Chapman J.A."/>
            <person name="Toyoda A."/>
            <person name="Takahashi S."/>
            <person name="Fukui A."/>
            <person name="Hikosaka A."/>
            <person name="Suzuki A."/>
            <person name="Kondo M."/>
            <person name="van Heeringen S.J."/>
            <person name="Quigley I."/>
            <person name="Heinz S."/>
            <person name="Ogino H."/>
            <person name="Ochi H."/>
            <person name="Hellsten U."/>
            <person name="Lyons J.B."/>
            <person name="Simakov O."/>
            <person name="Putnam N."/>
            <person name="Stites J."/>
            <person name="Kuroki Y."/>
            <person name="Tanaka T."/>
            <person name="Michiue T."/>
            <person name="Watanabe M."/>
            <person name="Bogdanovic O."/>
            <person name="Lister R."/>
            <person name="Georgiou G."/>
            <person name="Paranjpe S.S."/>
            <person name="van Kruijsbergen I."/>
            <person name="Shu S."/>
            <person name="Carlson J."/>
            <person name="Kinoshita T."/>
            <person name="Ohta Y."/>
            <person name="Mawaribuchi S."/>
            <person name="Jenkins J."/>
            <person name="Grimwood J."/>
            <person name="Schmutz J."/>
            <person name="Mitros T."/>
            <person name="Mozaffari S.V."/>
            <person name="Suzuki Y."/>
            <person name="Haramoto Y."/>
            <person name="Yamamoto T.S."/>
            <person name="Takagi C."/>
            <person name="Heald R."/>
            <person name="Miller K."/>
            <person name="Haudenschild C."/>
            <person name="Kitzman J."/>
            <person name="Nakayama T."/>
            <person name="Izutsu Y."/>
            <person name="Robert J."/>
            <person name="Fortriede J."/>
            <person name="Burns K."/>
            <person name="Lotay V."/>
            <person name="Karimi K."/>
            <person name="Yasuoka Y."/>
            <person name="Dichmann D.S."/>
            <person name="Flajnik M.F."/>
            <person name="Houston D.W."/>
            <person name="Shendure J."/>
            <person name="DuPasquier L."/>
            <person name="Vize P.D."/>
            <person name="Zorn A.M."/>
            <person name="Ito M."/>
            <person name="Marcotte E.M."/>
            <person name="Wallingford J.B."/>
            <person name="Ito Y."/>
            <person name="Asashima M."/>
            <person name="Ueno N."/>
            <person name="Matsuda Y."/>
            <person name="Veenstra G.J."/>
            <person name="Fujiyama A."/>
            <person name="Harland R.M."/>
            <person name="Taira M."/>
            <person name="Rokhsar D.S."/>
        </authorList>
    </citation>
    <scope>NUCLEOTIDE SEQUENCE [LARGE SCALE GENOMIC DNA]</scope>
    <source>
        <strain evidence="2">J</strain>
    </source>
</reference>
<evidence type="ECO:0000313" key="2">
    <source>
        <dbReference type="Proteomes" id="UP000694892"/>
    </source>
</evidence>
<dbReference type="EMBL" id="CM004475">
    <property type="protein sequence ID" value="OCT78575.1"/>
    <property type="molecule type" value="Genomic_DNA"/>
</dbReference>
<dbReference type="Proteomes" id="UP000694892">
    <property type="component" value="Chromosome 5S"/>
</dbReference>
<accession>A0A974HHZ0</accession>